<feature type="chain" id="PRO_5045037498" evidence="2">
    <location>
        <begin position="28"/>
        <end position="188"/>
    </location>
</feature>
<keyword evidence="2" id="KW-0732">Signal</keyword>
<evidence type="ECO:0000313" key="4">
    <source>
        <dbReference type="Proteomes" id="UP001497493"/>
    </source>
</evidence>
<evidence type="ECO:0000256" key="2">
    <source>
        <dbReference type="SAM" id="SignalP"/>
    </source>
</evidence>
<organism evidence="3 4">
    <name type="scientific">Candidatus Methylocalor cossyra</name>
    <dbReference type="NCBI Taxonomy" id="3108543"/>
    <lineage>
        <taxon>Bacteria</taxon>
        <taxon>Pseudomonadati</taxon>
        <taxon>Pseudomonadota</taxon>
        <taxon>Gammaproteobacteria</taxon>
        <taxon>Methylococcales</taxon>
        <taxon>Methylococcaceae</taxon>
        <taxon>Candidatus Methylocalor</taxon>
    </lineage>
</organism>
<evidence type="ECO:0000313" key="3">
    <source>
        <dbReference type="EMBL" id="CAL1241611.1"/>
    </source>
</evidence>
<proteinExistence type="predicted"/>
<dbReference type="Proteomes" id="UP001497493">
    <property type="component" value="Chromosome"/>
</dbReference>
<reference evidence="3 4" key="1">
    <citation type="submission" date="2024-04" db="EMBL/GenBank/DDBJ databases">
        <authorList>
            <person name="Cremers G."/>
        </authorList>
    </citation>
    <scope>NUCLEOTIDE SEQUENCE [LARGE SCALE GENOMIC DNA]</scope>
    <source>
        <strain evidence="3">MeCH1-AG</strain>
    </source>
</reference>
<keyword evidence="4" id="KW-1185">Reference proteome</keyword>
<feature type="compositionally biased region" description="Polar residues" evidence="1">
    <location>
        <begin position="47"/>
        <end position="58"/>
    </location>
</feature>
<accession>A0ABP1CBR3</accession>
<gene>
    <name evidence="3" type="ORF">MECH1_V1_2835</name>
</gene>
<protein>
    <submittedName>
        <fullName evidence="3">Uncharacterized protein</fullName>
    </submittedName>
</protein>
<feature type="signal peptide" evidence="2">
    <location>
        <begin position="1"/>
        <end position="27"/>
    </location>
</feature>
<dbReference type="RefSeq" id="WP_348758115.1">
    <property type="nucleotide sequence ID" value="NZ_OZ026884.1"/>
</dbReference>
<feature type="region of interest" description="Disordered" evidence="1">
    <location>
        <begin position="27"/>
        <end position="70"/>
    </location>
</feature>
<dbReference type="EMBL" id="OZ026884">
    <property type="protein sequence ID" value="CAL1241611.1"/>
    <property type="molecule type" value="Genomic_DNA"/>
</dbReference>
<evidence type="ECO:0000256" key="1">
    <source>
        <dbReference type="SAM" id="MobiDB-lite"/>
    </source>
</evidence>
<sequence>MRTNTPFRLFCAVHLIAVTALATPSFASPDDHPGSGSGNPADPTFKAQLTDTSQSGALSTVKLESKPRRSQLEAELKLPVPNSVLHLVDRATAQSALLTLTFARGGTDYAECHFDFKGFKGKRKQGAAVAGYRIDIKDYRGHVHERHGVCDTDLATPGVQPGIPAVQTGDSVTVSSDTNNLVFLHGTL</sequence>
<name>A0ABP1CBR3_9GAMM</name>